<feature type="compositionally biased region" description="Basic residues" evidence="1">
    <location>
        <begin position="260"/>
        <end position="270"/>
    </location>
</feature>
<accession>U6LBJ4</accession>
<dbReference type="AlphaFoldDB" id="U6LBJ4"/>
<evidence type="ECO:0008006" key="4">
    <source>
        <dbReference type="Google" id="ProtNLM"/>
    </source>
</evidence>
<feature type="region of interest" description="Disordered" evidence="1">
    <location>
        <begin position="249"/>
        <end position="289"/>
    </location>
</feature>
<reference evidence="2" key="1">
    <citation type="submission" date="2013-10" db="EMBL/GenBank/DDBJ databases">
        <title>Genomic analysis of the causative agents of coccidiosis in chickens.</title>
        <authorList>
            <person name="Reid A.J."/>
            <person name="Blake D."/>
            <person name="Billington K."/>
            <person name="Browne H."/>
            <person name="Dunn M."/>
            <person name="Hung S."/>
            <person name="Kawahara F."/>
            <person name="Miranda-Saavedra D."/>
            <person name="Mourier T."/>
            <person name="Nagra H."/>
            <person name="Otto T.D."/>
            <person name="Rawlings N."/>
            <person name="Sanchez A."/>
            <person name="Sanders M."/>
            <person name="Subramaniam C."/>
            <person name="Tay Y."/>
            <person name="Dear P."/>
            <person name="Doerig C."/>
            <person name="Gruber A."/>
            <person name="Parkinson J."/>
            <person name="Shirley M."/>
            <person name="Wan K.L."/>
            <person name="Berriman M."/>
            <person name="Tomley F."/>
            <person name="Pain A."/>
        </authorList>
    </citation>
    <scope>NUCLEOTIDE SEQUENCE [LARGE SCALE GENOMIC DNA]</scope>
    <source>
        <strain evidence="2">Houghton</strain>
    </source>
</reference>
<feature type="compositionally biased region" description="Polar residues" evidence="1">
    <location>
        <begin position="275"/>
        <end position="288"/>
    </location>
</feature>
<keyword evidence="3" id="KW-1185">Reference proteome</keyword>
<reference evidence="2" key="2">
    <citation type="submission" date="2013-10" db="EMBL/GenBank/DDBJ databases">
        <authorList>
            <person name="Aslett M."/>
        </authorList>
    </citation>
    <scope>NUCLEOTIDE SEQUENCE [LARGE SCALE GENOMIC DNA]</scope>
    <source>
        <strain evidence="2">Houghton</strain>
    </source>
</reference>
<evidence type="ECO:0000313" key="2">
    <source>
        <dbReference type="EMBL" id="CDJ46588.1"/>
    </source>
</evidence>
<organism evidence="2 3">
    <name type="scientific">Eimeria brunetti</name>
    <dbReference type="NCBI Taxonomy" id="51314"/>
    <lineage>
        <taxon>Eukaryota</taxon>
        <taxon>Sar</taxon>
        <taxon>Alveolata</taxon>
        <taxon>Apicomplexa</taxon>
        <taxon>Conoidasida</taxon>
        <taxon>Coccidia</taxon>
        <taxon>Eucoccidiorida</taxon>
        <taxon>Eimeriorina</taxon>
        <taxon>Eimeriidae</taxon>
        <taxon>Eimeria</taxon>
    </lineage>
</organism>
<feature type="compositionally biased region" description="Low complexity" evidence="1">
    <location>
        <begin position="33"/>
        <end position="47"/>
    </location>
</feature>
<evidence type="ECO:0000256" key="1">
    <source>
        <dbReference type="SAM" id="MobiDB-lite"/>
    </source>
</evidence>
<evidence type="ECO:0000313" key="3">
    <source>
        <dbReference type="Proteomes" id="UP000030750"/>
    </source>
</evidence>
<protein>
    <recommendedName>
        <fullName evidence="4">Thioredoxin domain-containing protein</fullName>
    </recommendedName>
</protein>
<gene>
    <name evidence="2" type="ORF">EBH_0012810</name>
</gene>
<dbReference type="SUPFAM" id="SSF52833">
    <property type="entry name" value="Thioredoxin-like"/>
    <property type="match status" value="1"/>
</dbReference>
<dbReference type="InterPro" id="IPR036249">
    <property type="entry name" value="Thioredoxin-like_sf"/>
</dbReference>
<sequence length="565" mass="61250">MGSVLQHPLQRLTGNNPSPAAIRFSRCFNSPSAAASGNSNSSNMRSNSKGEHEGSSSSATVPDIPFTRVTDSSSHWLPSLARAKERQGGSFRRLSAAAKGDCTSADVETVEQRALAAVKKEGWSVPGTAVVLFSAQWSEPSRALQQWLSTRLSALSPFVCLKRKKAEAAELVVLSSEEAPRLLRVFGVAALPHCLLLRNGRVACELPAGASAARQEAFVAEVSSAVSAAGEREKQNALLHKLKEDLLLSARTSEPDKQPKTQRRTFRMRRLTGDSARQSSWKSGSNDGYQAASPAGYLLDSDDRTAQLTALATVALFDVPDVTTPDLQALHEVLSWAMQSRRSSSPNKKQKEAPPVPAGICGTLEKILEREEPQWAPDDCPIIRRLPLYNQLLLNKRLFAKAPGAQPLLSPRASLATPGTVTDAGAEVPAATTGETTGTSFSDECFKIETWRLAEWLARTRRCLSARLFLDKAEASGLELAMTTHAEWLEDAALCNYMQINVAGYPEKMLGEGTGVGTMPDKLKTLRNTEGNRRRGVHPFNVWFEPRAPSAGRTLLTCMYTALGE</sequence>
<proteinExistence type="predicted"/>
<dbReference type="VEuPathDB" id="ToxoDB:EBH_0012810"/>
<dbReference type="OrthoDB" id="347413at2759"/>
<feature type="region of interest" description="Disordered" evidence="1">
    <location>
        <begin position="33"/>
        <end position="64"/>
    </location>
</feature>
<name>U6LBJ4_9EIME</name>
<dbReference type="EMBL" id="HG710431">
    <property type="protein sequence ID" value="CDJ46588.1"/>
    <property type="molecule type" value="Genomic_DNA"/>
</dbReference>
<dbReference type="Proteomes" id="UP000030750">
    <property type="component" value="Unassembled WGS sequence"/>
</dbReference>